<feature type="transmembrane region" description="Helical" evidence="1">
    <location>
        <begin position="200"/>
        <end position="217"/>
    </location>
</feature>
<dbReference type="PANTHER" id="PTHR31061:SF24">
    <property type="entry name" value="LD22376P"/>
    <property type="match status" value="1"/>
</dbReference>
<dbReference type="PANTHER" id="PTHR31061">
    <property type="entry name" value="LD22376P"/>
    <property type="match status" value="1"/>
</dbReference>
<feature type="transmembrane region" description="Helical" evidence="1">
    <location>
        <begin position="123"/>
        <end position="140"/>
    </location>
</feature>
<evidence type="ECO:0000256" key="1">
    <source>
        <dbReference type="SAM" id="Phobius"/>
    </source>
</evidence>
<feature type="transmembrane region" description="Helical" evidence="1">
    <location>
        <begin position="289"/>
        <end position="313"/>
    </location>
</feature>
<evidence type="ECO:0000259" key="2">
    <source>
        <dbReference type="Pfam" id="PF07786"/>
    </source>
</evidence>
<dbReference type="Proteomes" id="UP000050902">
    <property type="component" value="Unassembled WGS sequence"/>
</dbReference>
<accession>A0ABR5NLU3</accession>
<feature type="domain" description="Heparan-alpha-glucosaminide N-acetyltransferase catalytic" evidence="2">
    <location>
        <begin position="12"/>
        <end position="155"/>
    </location>
</feature>
<feature type="transmembrane region" description="Helical" evidence="1">
    <location>
        <begin position="94"/>
        <end position="111"/>
    </location>
</feature>
<proteinExistence type="predicted"/>
<reference evidence="3 4" key="1">
    <citation type="submission" date="2015-05" db="EMBL/GenBank/DDBJ databases">
        <title>Genome sequencing and analysis of members of genus Stenotrophomonas.</title>
        <authorList>
            <person name="Patil P.P."/>
            <person name="Midha S."/>
            <person name="Patil P.B."/>
        </authorList>
    </citation>
    <scope>NUCLEOTIDE SEQUENCE [LARGE SCALE GENOMIC DNA]</scope>
    <source>
        <strain evidence="3 4">DSM 12575</strain>
    </source>
</reference>
<comment type="caution">
    <text evidence="3">The sequence shown here is derived from an EMBL/GenBank/DDBJ whole genome shotgun (WGS) entry which is preliminary data.</text>
</comment>
<dbReference type="RefSeq" id="WP_057505076.1">
    <property type="nucleotide sequence ID" value="NZ_LDJG01000006.1"/>
</dbReference>
<protein>
    <submittedName>
        <fullName evidence="3">Membrane protein</fullName>
    </submittedName>
</protein>
<evidence type="ECO:0000313" key="3">
    <source>
        <dbReference type="EMBL" id="KRG59030.1"/>
    </source>
</evidence>
<keyword evidence="1" id="KW-0812">Transmembrane</keyword>
<feature type="transmembrane region" description="Helical" evidence="1">
    <location>
        <begin position="333"/>
        <end position="353"/>
    </location>
</feature>
<sequence length="362" mass="39432">MTSSQSSQSPTRYASVDALRGITVAAMLLVNNPGTWSHVYAPLEHAEWNGCTPTDLVFPFFLVIVGVSIGLGVVPRVEHGADRAALTRTVLVRALRIVGLGMLLHLLAWWWLDLAHYRPLGVLQRIGVCFAVVGTMAIWLRTNAQRACLLLLLGGYAALLAAGGTLEPWHNLPSRVDTVLFGDMAYKYDAATGLGHDPEGLLSTLGALASTLIGLRASALLRSSRPARLLLAAAVLLALGALWAMWQPLNKNLWTPSYVLWTAGWALAALWLAHLLIDRVQWPPLGRRFGANAITAYAGSGVMVLAMLGTGSWGWLYANVFDRWITPLAGAEAASLAMAVAFVAVWWLPVWWLDRRRIYLKI</sequence>
<feature type="transmembrane region" description="Helical" evidence="1">
    <location>
        <begin position="258"/>
        <end position="277"/>
    </location>
</feature>
<gene>
    <name evidence="3" type="ORF">ABB22_05080</name>
</gene>
<dbReference type="InterPro" id="IPR012429">
    <property type="entry name" value="HGSNAT_cat"/>
</dbReference>
<dbReference type="Pfam" id="PF07786">
    <property type="entry name" value="HGSNAT_cat"/>
    <property type="match status" value="1"/>
</dbReference>
<feature type="transmembrane region" description="Helical" evidence="1">
    <location>
        <begin position="229"/>
        <end position="246"/>
    </location>
</feature>
<keyword evidence="1" id="KW-1133">Transmembrane helix</keyword>
<keyword evidence="1" id="KW-0472">Membrane</keyword>
<dbReference type="EMBL" id="LDJG01000006">
    <property type="protein sequence ID" value="KRG59030.1"/>
    <property type="molecule type" value="Genomic_DNA"/>
</dbReference>
<evidence type="ECO:0000313" key="4">
    <source>
        <dbReference type="Proteomes" id="UP000050902"/>
    </source>
</evidence>
<keyword evidence="4" id="KW-1185">Reference proteome</keyword>
<feature type="transmembrane region" description="Helical" evidence="1">
    <location>
        <begin position="147"/>
        <end position="166"/>
    </location>
</feature>
<feature type="transmembrane region" description="Helical" evidence="1">
    <location>
        <begin position="56"/>
        <end position="74"/>
    </location>
</feature>
<organism evidence="3 4">
    <name type="scientific">Stenotrophomonas nitritireducens</name>
    <dbReference type="NCBI Taxonomy" id="83617"/>
    <lineage>
        <taxon>Bacteria</taxon>
        <taxon>Pseudomonadati</taxon>
        <taxon>Pseudomonadota</taxon>
        <taxon>Gammaproteobacteria</taxon>
        <taxon>Lysobacterales</taxon>
        <taxon>Lysobacteraceae</taxon>
        <taxon>Stenotrophomonas</taxon>
    </lineage>
</organism>
<name>A0ABR5NLU3_9GAMM</name>